<dbReference type="AlphaFoldDB" id="A0A4R3Z5I1"/>
<comment type="caution">
    <text evidence="2">The sequence shown here is derived from an EMBL/GenBank/DDBJ whole genome shotgun (WGS) entry which is preliminary data.</text>
</comment>
<dbReference type="GeneID" id="98917007"/>
<dbReference type="EMBL" id="SMCQ01000007">
    <property type="protein sequence ID" value="TCW00530.1"/>
    <property type="molecule type" value="Genomic_DNA"/>
</dbReference>
<dbReference type="Pfam" id="PF16935">
    <property type="entry name" value="Hol_Tox"/>
    <property type="match status" value="1"/>
</dbReference>
<dbReference type="InterPro" id="IPR031616">
    <property type="entry name" value="BsrE-like"/>
</dbReference>
<evidence type="ECO:0000256" key="1">
    <source>
        <dbReference type="SAM" id="Phobius"/>
    </source>
</evidence>
<accession>A0A4R3Z5I1</accession>
<reference evidence="2 3" key="1">
    <citation type="submission" date="2019-03" db="EMBL/GenBank/DDBJ databases">
        <title>Genomic Encyclopedia of Type Strains, Phase IV (KMG-IV): sequencing the most valuable type-strain genomes for metagenomic binning, comparative biology and taxonomic classification.</title>
        <authorList>
            <person name="Goeker M."/>
        </authorList>
    </citation>
    <scope>NUCLEOTIDE SEQUENCE [LARGE SCALE GENOMIC DNA]</scope>
    <source>
        <strain evidence="2 3">DSM 29487</strain>
    </source>
</reference>
<feature type="transmembrane region" description="Helical" evidence="1">
    <location>
        <begin position="6"/>
        <end position="32"/>
    </location>
</feature>
<dbReference type="RefSeq" id="WP_229105281.1">
    <property type="nucleotide sequence ID" value="NZ_CAUWFI010000007.1"/>
</dbReference>
<keyword evidence="1" id="KW-1133">Transmembrane helix</keyword>
<keyword evidence="1" id="KW-0472">Membrane</keyword>
<proteinExistence type="predicted"/>
<organism evidence="2 3">
    <name type="scientific">Longibaculum muris</name>
    <dbReference type="NCBI Taxonomy" id="1796628"/>
    <lineage>
        <taxon>Bacteria</taxon>
        <taxon>Bacillati</taxon>
        <taxon>Bacillota</taxon>
        <taxon>Erysipelotrichia</taxon>
        <taxon>Erysipelotrichales</taxon>
        <taxon>Coprobacillaceae</taxon>
        <taxon>Longibaculum</taxon>
    </lineage>
</organism>
<evidence type="ECO:0000313" key="2">
    <source>
        <dbReference type="EMBL" id="TCW00530.1"/>
    </source>
</evidence>
<keyword evidence="1" id="KW-0812">Transmembrane</keyword>
<evidence type="ECO:0008006" key="4">
    <source>
        <dbReference type="Google" id="ProtNLM"/>
    </source>
</evidence>
<gene>
    <name evidence="2" type="ORF">EDD60_10719</name>
</gene>
<sequence>MNTYEAVMMMLALLTFIIALLSLIVKLLLIIIDKELKAKK</sequence>
<dbReference type="Proteomes" id="UP000295515">
    <property type="component" value="Unassembled WGS sequence"/>
</dbReference>
<keyword evidence="3" id="KW-1185">Reference proteome</keyword>
<name>A0A4R3Z5I1_9FIRM</name>
<protein>
    <recommendedName>
        <fullName evidence="4">Holin-like toxin</fullName>
    </recommendedName>
</protein>
<evidence type="ECO:0000313" key="3">
    <source>
        <dbReference type="Proteomes" id="UP000295515"/>
    </source>
</evidence>